<evidence type="ECO:0000313" key="2">
    <source>
        <dbReference type="EMBL" id="TDT68031.1"/>
    </source>
</evidence>
<dbReference type="NCBIfam" id="TIGR02532">
    <property type="entry name" value="IV_pilin_GFxxxE"/>
    <property type="match status" value="1"/>
</dbReference>
<dbReference type="InterPro" id="IPR045584">
    <property type="entry name" value="Pilin-like"/>
</dbReference>
<comment type="caution">
    <text evidence="2">The sequence shown here is derived from an EMBL/GenBank/DDBJ whole genome shotgun (WGS) entry which is preliminary data.</text>
</comment>
<evidence type="ECO:0000256" key="1">
    <source>
        <dbReference type="SAM" id="Phobius"/>
    </source>
</evidence>
<dbReference type="InterPro" id="IPR012902">
    <property type="entry name" value="N_methyl_site"/>
</dbReference>
<evidence type="ECO:0000313" key="3">
    <source>
        <dbReference type="Proteomes" id="UP000294678"/>
    </source>
</evidence>
<accession>A0AA46DXI4</accession>
<keyword evidence="1" id="KW-0472">Membrane</keyword>
<reference evidence="2 3" key="1">
    <citation type="submission" date="2019-03" db="EMBL/GenBank/DDBJ databases">
        <title>Genomic Encyclopedia of Type Strains, Phase IV (KMG-IV): sequencing the most valuable type-strain genomes for metagenomic binning, comparative biology and taxonomic classification.</title>
        <authorList>
            <person name="Goeker M."/>
        </authorList>
    </citation>
    <scope>NUCLEOTIDE SEQUENCE [LARGE SCALE GENOMIC DNA]</scope>
    <source>
        <strain evidence="2 3">DSM 100055</strain>
    </source>
</reference>
<dbReference type="SUPFAM" id="SSF54523">
    <property type="entry name" value="Pili subunits"/>
    <property type="match status" value="1"/>
</dbReference>
<dbReference type="RefSeq" id="WP_134113617.1">
    <property type="nucleotide sequence ID" value="NZ_SOBG01000008.1"/>
</dbReference>
<keyword evidence="1" id="KW-1133">Transmembrane helix</keyword>
<dbReference type="EMBL" id="SOBG01000008">
    <property type="protein sequence ID" value="TDT68031.1"/>
    <property type="molecule type" value="Genomic_DNA"/>
</dbReference>
<dbReference type="Pfam" id="PF07963">
    <property type="entry name" value="N_methyl"/>
    <property type="match status" value="1"/>
</dbReference>
<dbReference type="AlphaFoldDB" id="A0AA46DXI4"/>
<feature type="transmembrane region" description="Helical" evidence="1">
    <location>
        <begin position="12"/>
        <end position="32"/>
    </location>
</feature>
<proteinExistence type="predicted"/>
<dbReference type="Proteomes" id="UP000294678">
    <property type="component" value="Unassembled WGS sequence"/>
</dbReference>
<gene>
    <name evidence="2" type="ORF">EV215_1751</name>
</gene>
<organism evidence="2 3">
    <name type="scientific">Hypnocyclicus thermotrophus</name>
    <dbReference type="NCBI Taxonomy" id="1627895"/>
    <lineage>
        <taxon>Bacteria</taxon>
        <taxon>Fusobacteriati</taxon>
        <taxon>Fusobacteriota</taxon>
        <taxon>Fusobacteriia</taxon>
        <taxon>Fusobacteriales</taxon>
        <taxon>Fusobacteriaceae</taxon>
        <taxon>Hypnocyclicus</taxon>
    </lineage>
</organism>
<protein>
    <submittedName>
        <fullName evidence="2">Prepilin-type N-terminal cleavage/methylation domain-containing protein</fullName>
    </submittedName>
</protein>
<keyword evidence="3" id="KW-1185">Reference proteome</keyword>
<name>A0AA46DXI4_9FUSO</name>
<sequence>MKNNHQNGFTIIELLIAISIITILSTIGYATVSKQMETNAILKMRNQIPTFIKGISELSYETGEKYDISIDFNNYIITAKKNGSTTIYRKLNLEKNLQYCFIDNNNKIQNTLSRNTTSTGNINIGFSIYIFNKKNKAKSKISFVSTTKVVKFLVINRYTPKKDMYLNNFTQNRVITGSELELKDSNNWEKVN</sequence>
<keyword evidence="1" id="KW-0812">Transmembrane</keyword>